<gene>
    <name evidence="2" type="ORF">OnM2_057020</name>
</gene>
<feature type="transmembrane region" description="Helical" evidence="1">
    <location>
        <begin position="185"/>
        <end position="208"/>
    </location>
</feature>
<proteinExistence type="predicted"/>
<dbReference type="EMBL" id="MCFK01005728">
    <property type="protein sequence ID" value="RKF59796.1"/>
    <property type="molecule type" value="Genomic_DNA"/>
</dbReference>
<dbReference type="AlphaFoldDB" id="A0A420HQV1"/>
<evidence type="ECO:0000313" key="3">
    <source>
        <dbReference type="Proteomes" id="UP000286134"/>
    </source>
</evidence>
<keyword evidence="3" id="KW-1185">Reference proteome</keyword>
<accession>A0A420HQV1</accession>
<evidence type="ECO:0000313" key="2">
    <source>
        <dbReference type="EMBL" id="RKF59796.1"/>
    </source>
</evidence>
<keyword evidence="1" id="KW-0812">Transmembrane</keyword>
<protein>
    <submittedName>
        <fullName evidence="2">Uncharacterized protein</fullName>
    </submittedName>
</protein>
<reference evidence="2 3" key="1">
    <citation type="journal article" date="2018" name="BMC Genomics">
        <title>Comparative genome analyses reveal sequence features reflecting distinct modes of host-adaptation between dicot and monocot powdery mildew.</title>
        <authorList>
            <person name="Wu Y."/>
            <person name="Ma X."/>
            <person name="Pan Z."/>
            <person name="Kale S.D."/>
            <person name="Song Y."/>
            <person name="King H."/>
            <person name="Zhang Q."/>
            <person name="Presley C."/>
            <person name="Deng X."/>
            <person name="Wei C.I."/>
            <person name="Xiao S."/>
        </authorList>
    </citation>
    <scope>NUCLEOTIDE SEQUENCE [LARGE SCALE GENOMIC DNA]</scope>
    <source>
        <strain evidence="2">UMSG2</strain>
    </source>
</reference>
<dbReference type="Proteomes" id="UP000286134">
    <property type="component" value="Unassembled WGS sequence"/>
</dbReference>
<name>A0A420HQV1_9PEZI</name>
<keyword evidence="1" id="KW-1133">Transmembrane helix</keyword>
<dbReference type="OrthoDB" id="3596512at2759"/>
<keyword evidence="1" id="KW-0472">Membrane</keyword>
<organism evidence="2 3">
    <name type="scientific">Erysiphe neolycopersici</name>
    <dbReference type="NCBI Taxonomy" id="212602"/>
    <lineage>
        <taxon>Eukaryota</taxon>
        <taxon>Fungi</taxon>
        <taxon>Dikarya</taxon>
        <taxon>Ascomycota</taxon>
        <taxon>Pezizomycotina</taxon>
        <taxon>Leotiomycetes</taxon>
        <taxon>Erysiphales</taxon>
        <taxon>Erysiphaceae</taxon>
        <taxon>Erysiphe</taxon>
    </lineage>
</organism>
<sequence>MMRLCQILSNSTLKAFNQEEHCSNFVKPLRGQWYQDQSLLTCPYSDQEYHQIFDERYNARYPCEAGIISGRLACGLNSGDIQPSNSYRKAKSLKNYDYDRNTGVKQPAMRQATTITLAVLTTATLSNLPTNPTLVAPTITAIATEADVTAVAKTAWSTSIFHSVMAILMDKTNFLSTARLLEPDLVLVIWMGLSLPFLGLVFILLVVLTWREWEIRKVEERVARDCAVLGVMSLPQWRELVRTMSSTDIEKKLAVDLQLQQELQKLRREQGDIQGQDWDQQFRPPIASTTS</sequence>
<evidence type="ECO:0000256" key="1">
    <source>
        <dbReference type="SAM" id="Phobius"/>
    </source>
</evidence>
<comment type="caution">
    <text evidence="2">The sequence shown here is derived from an EMBL/GenBank/DDBJ whole genome shotgun (WGS) entry which is preliminary data.</text>
</comment>